<evidence type="ECO:0000313" key="3">
    <source>
        <dbReference type="Proteomes" id="UP000316806"/>
    </source>
</evidence>
<reference evidence="2 3" key="1">
    <citation type="journal article" date="2019" name="J. Ind. Microbiol. Biotechnol.">
        <title>The complete genomic sequence of Streptomyces spectabilis NRRL-2792 and identification of secondary metabolite biosynthetic gene clusters.</title>
        <authorList>
            <person name="Sinha A."/>
            <person name="Phillips-Salemka S."/>
            <person name="Niraula T.A."/>
            <person name="Short K.A."/>
            <person name="Niraula N.P."/>
        </authorList>
    </citation>
    <scope>NUCLEOTIDE SEQUENCE [LARGE SCALE GENOMIC DNA]</scope>
    <source>
        <strain evidence="2 3">NRRL 2792</strain>
    </source>
</reference>
<feature type="transmembrane region" description="Helical" evidence="1">
    <location>
        <begin position="21"/>
        <end position="47"/>
    </location>
</feature>
<accession>A0A516R861</accession>
<keyword evidence="1" id="KW-0472">Membrane</keyword>
<dbReference type="Proteomes" id="UP000316806">
    <property type="component" value="Chromosome"/>
</dbReference>
<dbReference type="Pfam" id="PF08592">
    <property type="entry name" value="Anthrone_oxy"/>
    <property type="match status" value="1"/>
</dbReference>
<evidence type="ECO:0000313" key="2">
    <source>
        <dbReference type="EMBL" id="QDQ11846.1"/>
    </source>
</evidence>
<gene>
    <name evidence="2" type="ORF">FH965_15740</name>
</gene>
<dbReference type="AlphaFoldDB" id="A0A516R861"/>
<dbReference type="InterPro" id="IPR013901">
    <property type="entry name" value="Anthrone_oxy"/>
</dbReference>
<organism evidence="2 3">
    <name type="scientific">Streptomyces spectabilis</name>
    <dbReference type="NCBI Taxonomy" id="68270"/>
    <lineage>
        <taxon>Bacteria</taxon>
        <taxon>Bacillati</taxon>
        <taxon>Actinomycetota</taxon>
        <taxon>Actinomycetes</taxon>
        <taxon>Kitasatosporales</taxon>
        <taxon>Streptomycetaceae</taxon>
        <taxon>Streptomyces</taxon>
    </lineage>
</organism>
<name>A0A516R861_STRST</name>
<protein>
    <submittedName>
        <fullName evidence="2">DUF1772 domain-containing protein</fullName>
    </submittedName>
</protein>
<dbReference type="EMBL" id="CP040916">
    <property type="protein sequence ID" value="QDQ11846.1"/>
    <property type="molecule type" value="Genomic_DNA"/>
</dbReference>
<feature type="transmembrane region" description="Helical" evidence="1">
    <location>
        <begin position="67"/>
        <end position="86"/>
    </location>
</feature>
<keyword evidence="1" id="KW-1133">Transmembrane helix</keyword>
<sequence length="193" mass="20329">MTSNGTPHAPRPGRSTSGVALGTAALTTGLMAGSFYAFACAVMPGLARSSDRAYIEVMQHINDVIQNPVFFFGFFGALLSTGLAAWRLRHTPLRWWVCGALAAYALAFVLTAVVNVPLNDDLAAAGDPARIADPAAVRAEFEDPWVAWNIVRAALCTLAFGLLGRALVLRGRLLGASAQSPYLAPDAGSSARR</sequence>
<proteinExistence type="predicted"/>
<dbReference type="RefSeq" id="WP_144003724.1">
    <property type="nucleotide sequence ID" value="NZ_CP040916.1"/>
</dbReference>
<keyword evidence="1" id="KW-0812">Transmembrane</keyword>
<feature type="transmembrane region" description="Helical" evidence="1">
    <location>
        <begin position="146"/>
        <end position="168"/>
    </location>
</feature>
<feature type="transmembrane region" description="Helical" evidence="1">
    <location>
        <begin position="93"/>
        <end position="114"/>
    </location>
</feature>
<evidence type="ECO:0000256" key="1">
    <source>
        <dbReference type="SAM" id="Phobius"/>
    </source>
</evidence>